<keyword evidence="8 10" id="KW-0472">Membrane</keyword>
<evidence type="ECO:0000256" key="8">
    <source>
        <dbReference type="ARBA" id="ARBA00023136"/>
    </source>
</evidence>
<dbReference type="InterPro" id="IPR036942">
    <property type="entry name" value="Beta-barrel_TonB_sf"/>
</dbReference>
<dbReference type="GO" id="GO:0009279">
    <property type="term" value="C:cell outer membrane"/>
    <property type="evidence" value="ECO:0007669"/>
    <property type="project" value="UniProtKB-SubCell"/>
</dbReference>
<feature type="signal peptide" evidence="13">
    <location>
        <begin position="1"/>
        <end position="22"/>
    </location>
</feature>
<keyword evidence="3 10" id="KW-1134">Transmembrane beta strand</keyword>
<dbReference type="InterPro" id="IPR012910">
    <property type="entry name" value="Plug_dom"/>
</dbReference>
<dbReference type="InterPro" id="IPR039426">
    <property type="entry name" value="TonB-dep_rcpt-like"/>
</dbReference>
<dbReference type="GO" id="GO:0006826">
    <property type="term" value="P:iron ion transport"/>
    <property type="evidence" value="ECO:0007669"/>
    <property type="project" value="UniProtKB-KW"/>
</dbReference>
<organism evidence="15 16">
    <name type="scientific">Stakelama tenebrarum</name>
    <dbReference type="NCBI Taxonomy" id="2711215"/>
    <lineage>
        <taxon>Bacteria</taxon>
        <taxon>Pseudomonadati</taxon>
        <taxon>Pseudomonadota</taxon>
        <taxon>Alphaproteobacteria</taxon>
        <taxon>Sphingomonadales</taxon>
        <taxon>Sphingomonadaceae</taxon>
        <taxon>Stakelama</taxon>
    </lineage>
</organism>
<accession>A0A6G6Y3V4</accession>
<evidence type="ECO:0000256" key="12">
    <source>
        <dbReference type="SAM" id="MobiDB-lite"/>
    </source>
</evidence>
<name>A0A6G6Y3V4_9SPHN</name>
<dbReference type="Gene3D" id="2.60.40.1120">
    <property type="entry name" value="Carboxypeptidase-like, regulatory domain"/>
    <property type="match status" value="1"/>
</dbReference>
<dbReference type="AlphaFoldDB" id="A0A6G6Y3V4"/>
<feature type="region of interest" description="Disordered" evidence="12">
    <location>
        <begin position="102"/>
        <end position="123"/>
    </location>
</feature>
<dbReference type="InterPro" id="IPR000531">
    <property type="entry name" value="Beta-barrel_TonB"/>
</dbReference>
<keyword evidence="4" id="KW-0410">Iron transport</keyword>
<dbReference type="SUPFAM" id="SSF56935">
    <property type="entry name" value="Porins"/>
    <property type="match status" value="1"/>
</dbReference>
<feature type="chain" id="PRO_5026358192" evidence="13">
    <location>
        <begin position="23"/>
        <end position="1146"/>
    </location>
</feature>
<evidence type="ECO:0000256" key="7">
    <source>
        <dbReference type="ARBA" id="ARBA00023077"/>
    </source>
</evidence>
<dbReference type="InterPro" id="IPR011662">
    <property type="entry name" value="Secretin/TonB_short_N"/>
</dbReference>
<dbReference type="InterPro" id="IPR017868">
    <property type="entry name" value="Filamin/ABP280_repeat-like"/>
</dbReference>
<evidence type="ECO:0000256" key="13">
    <source>
        <dbReference type="SAM" id="SignalP"/>
    </source>
</evidence>
<comment type="similarity">
    <text evidence="10 11">Belongs to the TonB-dependent receptor family.</text>
</comment>
<dbReference type="Pfam" id="PF07715">
    <property type="entry name" value="Plug"/>
    <property type="match status" value="1"/>
</dbReference>
<evidence type="ECO:0000313" key="16">
    <source>
        <dbReference type="Proteomes" id="UP000501568"/>
    </source>
</evidence>
<dbReference type="NCBIfam" id="TIGR01782">
    <property type="entry name" value="TonB-Xanth-Caul"/>
    <property type="match status" value="1"/>
</dbReference>
<dbReference type="KEGG" id="spzr:G5C33_07195"/>
<keyword evidence="9 10" id="KW-0998">Cell outer membrane</keyword>
<evidence type="ECO:0000256" key="11">
    <source>
        <dbReference type="RuleBase" id="RU003357"/>
    </source>
</evidence>
<evidence type="ECO:0000256" key="4">
    <source>
        <dbReference type="ARBA" id="ARBA00022496"/>
    </source>
</evidence>
<gene>
    <name evidence="15" type="ORF">G5C33_07195</name>
</gene>
<dbReference type="PANTHER" id="PTHR40980">
    <property type="entry name" value="PLUG DOMAIN-CONTAINING PROTEIN"/>
    <property type="match status" value="1"/>
</dbReference>
<evidence type="ECO:0000256" key="9">
    <source>
        <dbReference type="ARBA" id="ARBA00023237"/>
    </source>
</evidence>
<keyword evidence="2 10" id="KW-0813">Transport</keyword>
<dbReference type="Pfam" id="PF00593">
    <property type="entry name" value="TonB_dep_Rec_b-barrel"/>
    <property type="match status" value="1"/>
</dbReference>
<keyword evidence="5 10" id="KW-0812">Transmembrane</keyword>
<keyword evidence="13" id="KW-0732">Signal</keyword>
<dbReference type="PANTHER" id="PTHR40980:SF4">
    <property type="entry name" value="TONB-DEPENDENT RECEPTOR-LIKE BETA-BARREL DOMAIN-CONTAINING PROTEIN"/>
    <property type="match status" value="1"/>
</dbReference>
<feature type="compositionally biased region" description="Low complexity" evidence="12">
    <location>
        <begin position="104"/>
        <end position="114"/>
    </location>
</feature>
<dbReference type="PROSITE" id="PS52016">
    <property type="entry name" value="TONB_DEPENDENT_REC_3"/>
    <property type="match status" value="1"/>
</dbReference>
<dbReference type="Gene3D" id="3.55.50.30">
    <property type="match status" value="1"/>
</dbReference>
<proteinExistence type="inferred from homology"/>
<protein>
    <submittedName>
        <fullName evidence="15">TonB-dependent receptor</fullName>
    </submittedName>
</protein>
<dbReference type="InterPro" id="IPR013784">
    <property type="entry name" value="Carb-bd-like_fold"/>
</dbReference>
<evidence type="ECO:0000256" key="10">
    <source>
        <dbReference type="PROSITE-ProRule" id="PRU01360"/>
    </source>
</evidence>
<dbReference type="EMBL" id="CP049109">
    <property type="protein sequence ID" value="QIG79595.1"/>
    <property type="molecule type" value="Genomic_DNA"/>
</dbReference>
<evidence type="ECO:0000256" key="2">
    <source>
        <dbReference type="ARBA" id="ARBA00022448"/>
    </source>
</evidence>
<dbReference type="PROSITE" id="PS50194">
    <property type="entry name" value="FILAMIN_REPEAT"/>
    <property type="match status" value="1"/>
</dbReference>
<keyword evidence="16" id="KW-1185">Reference proteome</keyword>
<dbReference type="Gene3D" id="2.40.170.20">
    <property type="entry name" value="TonB-dependent receptor, beta-barrel domain"/>
    <property type="match status" value="1"/>
</dbReference>
<evidence type="ECO:0000256" key="1">
    <source>
        <dbReference type="ARBA" id="ARBA00004571"/>
    </source>
</evidence>
<keyword evidence="6" id="KW-0408">Iron</keyword>
<evidence type="ECO:0000256" key="3">
    <source>
        <dbReference type="ARBA" id="ARBA00022452"/>
    </source>
</evidence>
<dbReference type="RefSeq" id="WP_165326595.1">
    <property type="nucleotide sequence ID" value="NZ_CP049109.1"/>
</dbReference>
<dbReference type="InterPro" id="IPR010104">
    <property type="entry name" value="TonB_rcpt_bac"/>
</dbReference>
<evidence type="ECO:0000256" key="5">
    <source>
        <dbReference type="ARBA" id="ARBA00022692"/>
    </source>
</evidence>
<sequence length="1146" mass="123134">MLSRFTLAALAASTSIMPVAQAQAEARFSFDLPAQSLETSLRAVAARTGTNIVFSSAEVANKTAAPLRGSHSARSAYQALLAGSGLSLTVTSGGSFVVRTAPARQSGQQQQGRGTLAGHVTGPDGAAGVTGALVRIVETGATTAVDEYGNFRFPGIRAGTYTVEISFLGYETVTRTVTVTPGDSTRVDLALGGSTDVAGAEIVVYGSLSARANALNQQRTADNSADVVSADDLGNFTGTTFSEALRRVPGISFQRDSATGDGSNVIVRGFEPDMNQVKLNGLNLPVGNGSSRSADLSNLLADSVSSITVNKTLLPSHDSAGTGGLIEIETMSPLDRPRRYANLLVEGGQASDDFDSDYLVSGTIAGTFGNDFGLSASVQYRNHEQRTIGYGTTIRTGRALPLDENGLPTYESTDEIDPYATFPFVEGADQAYVTGLTTRFDHIETEYFTGTLSAEWQVASHTNLKFDFQHSETNQTYYSLADTFSVSAEYSDLPGGYDGPELSVDLTPGNEAISRSQSYGFSRDVKNVSDTYALNGKTNLGAFEIKYLAGYAHGSLTNPRGFSQSLRLGAVSGGTALDAQANYFLPEAFDGGTLVSAWAPRTGDGIPLPLLSAQGWGLINDPAGFTVQNASGQIDESSGNNDRYTASGSVRWQADKGFLSYVELGAFYERAEFHTAHSRSQIGGNVLATDVGLNFVPSDLSRIGVDVPGFTVVSEGSLRDFVNNIDQVAGSTGLTITDLPPVPGEDDEMTRETNLAAYLQTKLQFGKLEIVGGVRYNRVKLEARNLVYPVYTGPILPENGGGVGVDLVFQNEFSRLVTESGTTEEFLPRILFNYRESDDLIFRGGYFMSVARPQISLLSNETRISFINFPIPGPQGTKPILQINSGNPDLKPATTHNFDLSAEYYSGVGIFKLSGFHKRTENLLQSNISNGAANLDAVTLPDHPYFQGPPYFDPANPDSVFITGSTPVNSDDVAELWGVEVQAERRFDFLPGVWGGFGVYANYTYTHSSRVDRYSWAYTDPDDNVFEFSGVPYSQSPKHSGTFALTYNKYDIDATLSYAYQSRALSSFYPRGLSYYAEDAQSLDLRVEYYLRPDFGQFRIFLEGSDLLKGTDSPDVAFSLGDDPKFHSSATYLGGRSFKLGVSASF</sequence>
<evidence type="ECO:0000259" key="14">
    <source>
        <dbReference type="SMART" id="SM00965"/>
    </source>
</evidence>
<dbReference type="SUPFAM" id="SSF49452">
    <property type="entry name" value="Starch-binding domain-like"/>
    <property type="match status" value="1"/>
</dbReference>
<dbReference type="SMART" id="SM00965">
    <property type="entry name" value="STN"/>
    <property type="match status" value="1"/>
</dbReference>
<evidence type="ECO:0000256" key="6">
    <source>
        <dbReference type="ARBA" id="ARBA00023004"/>
    </source>
</evidence>
<keyword evidence="15" id="KW-0675">Receptor</keyword>
<dbReference type="InterPro" id="IPR037066">
    <property type="entry name" value="Plug_dom_sf"/>
</dbReference>
<dbReference type="Gene3D" id="2.170.130.10">
    <property type="entry name" value="TonB-dependent receptor, plug domain"/>
    <property type="match status" value="1"/>
</dbReference>
<keyword evidence="7 11" id="KW-0798">TonB box</keyword>
<evidence type="ECO:0000313" key="15">
    <source>
        <dbReference type="EMBL" id="QIG79595.1"/>
    </source>
</evidence>
<reference evidence="15 16" key="1">
    <citation type="submission" date="2020-02" db="EMBL/GenBank/DDBJ databases">
        <authorList>
            <person name="Zheng R.K."/>
            <person name="Sun C.M."/>
        </authorList>
    </citation>
    <scope>NUCLEOTIDE SEQUENCE [LARGE SCALE GENOMIC DNA]</scope>
    <source>
        <strain evidence="16">zrk23</strain>
    </source>
</reference>
<dbReference type="Pfam" id="PF13620">
    <property type="entry name" value="CarboxypepD_reg"/>
    <property type="match status" value="1"/>
</dbReference>
<comment type="subcellular location">
    <subcellularLocation>
        <location evidence="1 10">Cell outer membrane</location>
        <topology evidence="1 10">Multi-pass membrane protein</topology>
    </subcellularLocation>
</comment>
<dbReference type="Proteomes" id="UP000501568">
    <property type="component" value="Chromosome"/>
</dbReference>
<keyword evidence="4" id="KW-0406">Ion transport</keyword>
<feature type="domain" description="Secretin/TonB short N-terminal" evidence="14">
    <location>
        <begin position="50"/>
        <end position="101"/>
    </location>
</feature>
<dbReference type="GO" id="GO:0030246">
    <property type="term" value="F:carbohydrate binding"/>
    <property type="evidence" value="ECO:0007669"/>
    <property type="project" value="InterPro"/>
</dbReference>